<keyword evidence="4" id="KW-1185">Reference proteome</keyword>
<feature type="chain" id="PRO_5043854458" evidence="2">
    <location>
        <begin position="19"/>
        <end position="68"/>
    </location>
</feature>
<comment type="caution">
    <text evidence="3">The sequence shown here is derived from an EMBL/GenBank/DDBJ whole genome shotgun (WGS) entry which is preliminary data.</text>
</comment>
<protein>
    <submittedName>
        <fullName evidence="3">Uncharacterized protein</fullName>
    </submittedName>
</protein>
<name>A0AAV6UKF5_9ARAC</name>
<evidence type="ECO:0000256" key="2">
    <source>
        <dbReference type="SAM" id="SignalP"/>
    </source>
</evidence>
<proteinExistence type="predicted"/>
<keyword evidence="2" id="KW-0732">Signal</keyword>
<gene>
    <name evidence="3" type="ORF">JTE90_010209</name>
</gene>
<evidence type="ECO:0000313" key="3">
    <source>
        <dbReference type="EMBL" id="KAG8184168.1"/>
    </source>
</evidence>
<organism evidence="3 4">
    <name type="scientific">Oedothorax gibbosus</name>
    <dbReference type="NCBI Taxonomy" id="931172"/>
    <lineage>
        <taxon>Eukaryota</taxon>
        <taxon>Metazoa</taxon>
        <taxon>Ecdysozoa</taxon>
        <taxon>Arthropoda</taxon>
        <taxon>Chelicerata</taxon>
        <taxon>Arachnida</taxon>
        <taxon>Araneae</taxon>
        <taxon>Araneomorphae</taxon>
        <taxon>Entelegynae</taxon>
        <taxon>Araneoidea</taxon>
        <taxon>Linyphiidae</taxon>
        <taxon>Erigoninae</taxon>
        <taxon>Oedothorax</taxon>
    </lineage>
</organism>
<feature type="region of interest" description="Disordered" evidence="1">
    <location>
        <begin position="28"/>
        <end position="58"/>
    </location>
</feature>
<dbReference type="AlphaFoldDB" id="A0AAV6UKF5"/>
<evidence type="ECO:0000256" key="1">
    <source>
        <dbReference type="SAM" id="MobiDB-lite"/>
    </source>
</evidence>
<accession>A0AAV6UKF5</accession>
<evidence type="ECO:0000313" key="4">
    <source>
        <dbReference type="Proteomes" id="UP000827092"/>
    </source>
</evidence>
<dbReference type="EMBL" id="JAFNEN010000385">
    <property type="protein sequence ID" value="KAG8184168.1"/>
    <property type="molecule type" value="Genomic_DNA"/>
</dbReference>
<sequence length="68" mass="7525">MQRSVLFLYLLFVSGVLGARQETKRKKTVVKTTTTTTTARPDRNLSSNKLPGRGGFPMPVACRNITGR</sequence>
<feature type="signal peptide" evidence="2">
    <location>
        <begin position="1"/>
        <end position="18"/>
    </location>
</feature>
<dbReference type="Proteomes" id="UP000827092">
    <property type="component" value="Unassembled WGS sequence"/>
</dbReference>
<reference evidence="3 4" key="1">
    <citation type="journal article" date="2022" name="Nat. Ecol. Evol.">
        <title>A masculinizing supergene underlies an exaggerated male reproductive morph in a spider.</title>
        <authorList>
            <person name="Hendrickx F."/>
            <person name="De Corte Z."/>
            <person name="Sonet G."/>
            <person name="Van Belleghem S.M."/>
            <person name="Kostlbacher S."/>
            <person name="Vangestel C."/>
        </authorList>
    </citation>
    <scope>NUCLEOTIDE SEQUENCE [LARGE SCALE GENOMIC DNA]</scope>
    <source>
        <strain evidence="3">W744_W776</strain>
    </source>
</reference>